<organism evidence="1 2">
    <name type="scientific">Pseudomonas saponiphila</name>
    <dbReference type="NCBI Taxonomy" id="556534"/>
    <lineage>
        <taxon>Bacteria</taxon>
        <taxon>Pseudomonadati</taxon>
        <taxon>Pseudomonadota</taxon>
        <taxon>Gammaproteobacteria</taxon>
        <taxon>Pseudomonadales</taxon>
        <taxon>Pseudomonadaceae</taxon>
        <taxon>Pseudomonas</taxon>
    </lineage>
</organism>
<gene>
    <name evidence="1" type="ORF">SAMN05216178_6925</name>
</gene>
<name>A0A1H5A0C6_9PSED</name>
<dbReference type="EMBL" id="FNTJ01000003">
    <property type="protein sequence ID" value="SED35799.1"/>
    <property type="molecule type" value="Genomic_DNA"/>
</dbReference>
<accession>A0A1H5A0C6</accession>
<evidence type="ECO:0000313" key="2">
    <source>
        <dbReference type="Proteomes" id="UP000198982"/>
    </source>
</evidence>
<dbReference type="RefSeq" id="WP_143038383.1">
    <property type="nucleotide sequence ID" value="NZ_FNTJ01000003.1"/>
</dbReference>
<evidence type="ECO:0000313" key="1">
    <source>
        <dbReference type="EMBL" id="SED35799.1"/>
    </source>
</evidence>
<keyword evidence="2" id="KW-1185">Reference proteome</keyword>
<sequence length="106" mass="11339">MSTNVRPAITERVMLNGKFLIGGTEGTGRIIFKNLSGENFQPGRPAFFQTHGQYLAQMQHELGCEFAEGDVITLHIAGQDQQETTLTAEQISGINSGAQAVCGGAQ</sequence>
<dbReference type="Proteomes" id="UP000198982">
    <property type="component" value="Unassembled WGS sequence"/>
</dbReference>
<proteinExistence type="predicted"/>
<reference evidence="2" key="1">
    <citation type="submission" date="2016-10" db="EMBL/GenBank/DDBJ databases">
        <authorList>
            <person name="Varghese N."/>
            <person name="Submissions S."/>
        </authorList>
    </citation>
    <scope>NUCLEOTIDE SEQUENCE [LARGE SCALE GENOMIC DNA]</scope>
    <source>
        <strain evidence="2">DSM 9751</strain>
    </source>
</reference>
<protein>
    <submittedName>
        <fullName evidence="1">Uncharacterized protein</fullName>
    </submittedName>
</protein>
<dbReference type="AlphaFoldDB" id="A0A1H5A0C6"/>